<evidence type="ECO:0000313" key="3">
    <source>
        <dbReference type="Proteomes" id="UP000479190"/>
    </source>
</evidence>
<reference evidence="2 3" key="1">
    <citation type="submission" date="2020-02" db="EMBL/GenBank/DDBJ databases">
        <authorList>
            <person name="Ferguson B K."/>
        </authorList>
    </citation>
    <scope>NUCLEOTIDE SEQUENCE [LARGE SCALE GENOMIC DNA]</scope>
</reference>
<dbReference type="AlphaFoldDB" id="A0A6H5JBD4"/>
<proteinExistence type="predicted"/>
<dbReference type="Proteomes" id="UP000479190">
    <property type="component" value="Unassembled WGS sequence"/>
</dbReference>
<dbReference type="EMBL" id="CADCXV010001505">
    <property type="protein sequence ID" value="CAB0044963.1"/>
    <property type="molecule type" value="Genomic_DNA"/>
</dbReference>
<keyword evidence="3" id="KW-1185">Reference proteome</keyword>
<evidence type="ECO:0000313" key="2">
    <source>
        <dbReference type="EMBL" id="CAB0044963.1"/>
    </source>
</evidence>
<evidence type="ECO:0000256" key="1">
    <source>
        <dbReference type="SAM" id="MobiDB-lite"/>
    </source>
</evidence>
<name>A0A6H5JBD4_9HYME</name>
<sequence length="178" mass="20578">MHLCARFEVIDSLVRAFSIKYPARTPLCRCRGRTQRRAVMRLATTTTAAATTSARARLFGRMYRTYRKDSRSIGCHYYQAVHRADGRRSTSNNRRISKKPREKESEEVAARRSLLEIFRYGISLLSRVAMQNRWRRARARANVPIFSSLAHLLDEMQKILNETTTTTMLGPLVRKIAT</sequence>
<gene>
    <name evidence="2" type="ORF">TBRA_LOCUS16529</name>
</gene>
<organism evidence="2 3">
    <name type="scientific">Trichogramma brassicae</name>
    <dbReference type="NCBI Taxonomy" id="86971"/>
    <lineage>
        <taxon>Eukaryota</taxon>
        <taxon>Metazoa</taxon>
        <taxon>Ecdysozoa</taxon>
        <taxon>Arthropoda</taxon>
        <taxon>Hexapoda</taxon>
        <taxon>Insecta</taxon>
        <taxon>Pterygota</taxon>
        <taxon>Neoptera</taxon>
        <taxon>Endopterygota</taxon>
        <taxon>Hymenoptera</taxon>
        <taxon>Apocrita</taxon>
        <taxon>Proctotrupomorpha</taxon>
        <taxon>Chalcidoidea</taxon>
        <taxon>Trichogrammatidae</taxon>
        <taxon>Trichogramma</taxon>
    </lineage>
</organism>
<feature type="region of interest" description="Disordered" evidence="1">
    <location>
        <begin position="84"/>
        <end position="105"/>
    </location>
</feature>
<protein>
    <submittedName>
        <fullName evidence="2">Uncharacterized protein</fullName>
    </submittedName>
</protein>
<accession>A0A6H5JBD4</accession>